<dbReference type="CDD" id="cd24017">
    <property type="entry name" value="ASKHA_T2SSL_N"/>
    <property type="match status" value="1"/>
</dbReference>
<dbReference type="SUPFAM" id="SSF53067">
    <property type="entry name" value="Actin-like ATPase domain"/>
    <property type="match status" value="2"/>
</dbReference>
<dbReference type="GO" id="GO:0015628">
    <property type="term" value="P:protein secretion by the type II secretion system"/>
    <property type="evidence" value="ECO:0007669"/>
    <property type="project" value="InterPro"/>
</dbReference>
<feature type="domain" description="GspL cytoplasmic actin-ATPase-like" evidence="2">
    <location>
        <begin position="14"/>
        <end position="237"/>
    </location>
</feature>
<evidence type="ECO:0000313" key="3">
    <source>
        <dbReference type="EMBL" id="CFQ63999.1"/>
    </source>
</evidence>
<keyword evidence="1" id="KW-0812">Transmembrane</keyword>
<dbReference type="RefSeq" id="WP_023160259.1">
    <property type="nucleotide sequence ID" value="NZ_CGBR01000014.1"/>
</dbReference>
<proteinExistence type="predicted"/>
<name>A0A0H5GGH1_YEREN</name>
<keyword evidence="1" id="KW-1133">Transmembrane helix</keyword>
<dbReference type="InterPro" id="IPR007812">
    <property type="entry name" value="T2SS_protein-GspL"/>
</dbReference>
<dbReference type="AlphaFoldDB" id="A0A0H5GGH1"/>
<feature type="transmembrane region" description="Helical" evidence="1">
    <location>
        <begin position="248"/>
        <end position="268"/>
    </location>
</feature>
<dbReference type="Pfam" id="PF05134">
    <property type="entry name" value="T2SSL"/>
    <property type="match status" value="1"/>
</dbReference>
<protein>
    <submittedName>
        <fullName evidence="3">General secretion pathway protein L</fullName>
    </submittedName>
</protein>
<evidence type="ECO:0000313" key="4">
    <source>
        <dbReference type="Proteomes" id="UP000048841"/>
    </source>
</evidence>
<reference evidence="3 4" key="1">
    <citation type="submission" date="2015-03" db="EMBL/GenBank/DDBJ databases">
        <authorList>
            <person name="Murphy D."/>
        </authorList>
    </citation>
    <scope>NUCLEOTIDE SEQUENCE [LARGE SCALE GENOMIC DNA]</scope>
    <source>
        <strain evidence="3 4">IP26249</strain>
    </source>
</reference>
<sequence length="398" mass="45798">MNNVRNAGLSSKTLIIRLGSHATDPIYWYTEVVDGGHRKSGQLCDHTKLDNIPFLLNYNVKILVSSSYVIFRKIDVIERKILQSEQSLAFSIEKTIVSNIENFHTVILQSDSNFCYVVAVEHELMSRWLGWLANVGISPTVMIPDVLALPFNDGRCFPVKLGDEWLVRNSEVSGFSVNDDIFKKLCLSTLIFCPENRFSRAYNQASCLHATDYCDVLRIMANNIENNHVNLLTGRYYRHRKKTISSASFFRSVYLFFLLSIVMCLNSWCYKNDILRDIHMLDATLQDFHIKYPLVQQYADEDSINVNKDFYHSDGNIIKPDLIFLLHGLVETFDRLDITIKSIIFSNGKNKSNFNVRVINVDGIEQVLNEIYQKNNQLNISKITNKDGTCNIIFDYNL</sequence>
<evidence type="ECO:0000256" key="1">
    <source>
        <dbReference type="SAM" id="Phobius"/>
    </source>
</evidence>
<dbReference type="NCBIfam" id="TIGR01709">
    <property type="entry name" value="typeII_sec_gspL"/>
    <property type="match status" value="1"/>
</dbReference>
<keyword evidence="1" id="KW-0472">Membrane</keyword>
<dbReference type="GO" id="GO:0009276">
    <property type="term" value="C:Gram-negative-bacterium-type cell wall"/>
    <property type="evidence" value="ECO:0007669"/>
    <property type="project" value="InterPro"/>
</dbReference>
<dbReference type="Gene3D" id="3.30.420.370">
    <property type="match status" value="1"/>
</dbReference>
<dbReference type="GO" id="GO:0015627">
    <property type="term" value="C:type II protein secretion system complex"/>
    <property type="evidence" value="ECO:0007669"/>
    <property type="project" value="InterPro"/>
</dbReference>
<dbReference type="Gene3D" id="3.30.420.380">
    <property type="match status" value="1"/>
</dbReference>
<accession>A0A0H5GGH1</accession>
<organism evidence="3 4">
    <name type="scientific">Yersinia enterocolitica</name>
    <dbReference type="NCBI Taxonomy" id="630"/>
    <lineage>
        <taxon>Bacteria</taxon>
        <taxon>Pseudomonadati</taxon>
        <taxon>Pseudomonadota</taxon>
        <taxon>Gammaproteobacteria</taxon>
        <taxon>Enterobacterales</taxon>
        <taxon>Yersiniaceae</taxon>
        <taxon>Yersinia</taxon>
    </lineage>
</organism>
<dbReference type="InterPro" id="IPR024230">
    <property type="entry name" value="GspL_cyto_dom"/>
</dbReference>
<dbReference type="EMBL" id="CGBR01000014">
    <property type="protein sequence ID" value="CFQ63999.1"/>
    <property type="molecule type" value="Genomic_DNA"/>
</dbReference>
<dbReference type="Proteomes" id="UP000048841">
    <property type="component" value="Unassembled WGS sequence"/>
</dbReference>
<gene>
    <name evidence="3" type="primary">outL</name>
    <name evidence="3" type="ORF">ERS137941_02310</name>
</gene>
<evidence type="ECO:0000259" key="2">
    <source>
        <dbReference type="Pfam" id="PF05134"/>
    </source>
</evidence>
<dbReference type="InterPro" id="IPR043129">
    <property type="entry name" value="ATPase_NBD"/>
</dbReference>